<dbReference type="SMART" id="SM00116">
    <property type="entry name" value="CBS"/>
    <property type="match status" value="2"/>
</dbReference>
<accession>A0ABS4DLX2</accession>
<proteinExistence type="predicted"/>
<dbReference type="PROSITE" id="PS51371">
    <property type="entry name" value="CBS"/>
    <property type="match status" value="2"/>
</dbReference>
<keyword evidence="1 2" id="KW-0129">CBS domain</keyword>
<dbReference type="PANTHER" id="PTHR43080">
    <property type="entry name" value="CBS DOMAIN-CONTAINING PROTEIN CBSX3, MITOCHONDRIAL"/>
    <property type="match status" value="1"/>
</dbReference>
<dbReference type="RefSeq" id="WP_209617976.1">
    <property type="nucleotide sequence ID" value="NZ_JAGJRS010000014.1"/>
</dbReference>
<evidence type="ECO:0000256" key="2">
    <source>
        <dbReference type="PROSITE-ProRule" id="PRU00703"/>
    </source>
</evidence>
<dbReference type="Gene3D" id="3.10.580.10">
    <property type="entry name" value="CBS-domain"/>
    <property type="match status" value="1"/>
</dbReference>
<dbReference type="PANTHER" id="PTHR43080:SF2">
    <property type="entry name" value="CBS DOMAIN-CONTAINING PROTEIN"/>
    <property type="match status" value="1"/>
</dbReference>
<evidence type="ECO:0000313" key="4">
    <source>
        <dbReference type="EMBL" id="MBP1474015.1"/>
    </source>
</evidence>
<reference evidence="4 5" key="1">
    <citation type="submission" date="2021-04" db="EMBL/GenBank/DDBJ databases">
        <authorList>
            <person name="Huq M.A."/>
        </authorList>
    </citation>
    <scope>NUCLEOTIDE SEQUENCE [LARGE SCALE GENOMIC DNA]</scope>
    <source>
        <strain evidence="4 5">MAH-13</strain>
    </source>
</reference>
<evidence type="ECO:0000259" key="3">
    <source>
        <dbReference type="PROSITE" id="PS51371"/>
    </source>
</evidence>
<dbReference type="InterPro" id="IPR051257">
    <property type="entry name" value="Diverse_CBS-Domain"/>
</dbReference>
<protein>
    <submittedName>
        <fullName evidence="4">CBS domain-containing protein</fullName>
    </submittedName>
</protein>
<keyword evidence="5" id="KW-1185">Reference proteome</keyword>
<gene>
    <name evidence="4" type="ORF">J7I44_06870</name>
</gene>
<feature type="domain" description="CBS" evidence="3">
    <location>
        <begin position="76"/>
        <end position="132"/>
    </location>
</feature>
<dbReference type="SUPFAM" id="SSF54631">
    <property type="entry name" value="CBS-domain pair"/>
    <property type="match status" value="1"/>
</dbReference>
<dbReference type="EMBL" id="JAGJRS010000014">
    <property type="protein sequence ID" value="MBP1474015.1"/>
    <property type="molecule type" value="Genomic_DNA"/>
</dbReference>
<dbReference type="Proteomes" id="UP000823790">
    <property type="component" value="Unassembled WGS sequence"/>
</dbReference>
<dbReference type="Pfam" id="PF00571">
    <property type="entry name" value="CBS"/>
    <property type="match status" value="2"/>
</dbReference>
<dbReference type="InterPro" id="IPR046342">
    <property type="entry name" value="CBS_dom_sf"/>
</dbReference>
<comment type="caution">
    <text evidence="4">The sequence shown here is derived from an EMBL/GenBank/DDBJ whole genome shotgun (WGS) entry which is preliminary data.</text>
</comment>
<name>A0ABS4DLX2_9GAMM</name>
<evidence type="ECO:0000313" key="5">
    <source>
        <dbReference type="Proteomes" id="UP000823790"/>
    </source>
</evidence>
<dbReference type="InterPro" id="IPR000644">
    <property type="entry name" value="CBS_dom"/>
</dbReference>
<evidence type="ECO:0000256" key="1">
    <source>
        <dbReference type="ARBA" id="ARBA00023122"/>
    </source>
</evidence>
<sequence>MRAIDIGTRRVIQAGASATVSEAAGIMRRHQAGCLVVTREQDGRLEPVGIVTDRDLVTRCIAAHFDPATTALECVMSAPLLHCRPDAPIDEVVDVMQQRGVRRLPLIDDAGALAGIVSTDDVLVALTELAERINQTLNTQPTLDRAYL</sequence>
<organism evidence="4 5">
    <name type="scientific">Frateuria flava</name>
    <dbReference type="NCBI Taxonomy" id="2821489"/>
    <lineage>
        <taxon>Bacteria</taxon>
        <taxon>Pseudomonadati</taxon>
        <taxon>Pseudomonadota</taxon>
        <taxon>Gammaproteobacteria</taxon>
        <taxon>Lysobacterales</taxon>
        <taxon>Rhodanobacteraceae</taxon>
        <taxon>Frateuria</taxon>
    </lineage>
</organism>
<feature type="domain" description="CBS" evidence="3">
    <location>
        <begin position="7"/>
        <end position="67"/>
    </location>
</feature>